<evidence type="ECO:0000256" key="4">
    <source>
        <dbReference type="ARBA" id="ARBA00022801"/>
    </source>
</evidence>
<gene>
    <name evidence="7" type="ORF">PG986_009913</name>
</gene>
<keyword evidence="3 6" id="KW-0732">Signal</keyword>
<evidence type="ECO:0000256" key="5">
    <source>
        <dbReference type="ARBA" id="ARBA00023180"/>
    </source>
</evidence>
<dbReference type="InterPro" id="IPR029058">
    <property type="entry name" value="AB_hydrolase_fold"/>
</dbReference>
<proteinExistence type="inferred from homology"/>
<dbReference type="PANTHER" id="PTHR11010:SF117">
    <property type="entry name" value="SERINE PROTEASE 16"/>
    <property type="match status" value="1"/>
</dbReference>
<feature type="chain" id="PRO_5045718663" evidence="6">
    <location>
        <begin position="20"/>
        <end position="335"/>
    </location>
</feature>
<evidence type="ECO:0000313" key="8">
    <source>
        <dbReference type="Proteomes" id="UP001391051"/>
    </source>
</evidence>
<evidence type="ECO:0000313" key="7">
    <source>
        <dbReference type="EMBL" id="KAK7949027.1"/>
    </source>
</evidence>
<protein>
    <submittedName>
        <fullName evidence="7">Extracelular serine carboxypeptidase</fullName>
    </submittedName>
</protein>
<dbReference type="Gene3D" id="3.40.50.1820">
    <property type="entry name" value="alpha/beta hydrolase"/>
    <property type="match status" value="1"/>
</dbReference>
<feature type="signal peptide" evidence="6">
    <location>
        <begin position="1"/>
        <end position="19"/>
    </location>
</feature>
<comment type="caution">
    <text evidence="7">The sequence shown here is derived from an EMBL/GenBank/DDBJ whole genome shotgun (WGS) entry which is preliminary data.</text>
</comment>
<dbReference type="GO" id="GO:0004180">
    <property type="term" value="F:carboxypeptidase activity"/>
    <property type="evidence" value="ECO:0007669"/>
    <property type="project" value="UniProtKB-KW"/>
</dbReference>
<evidence type="ECO:0000256" key="1">
    <source>
        <dbReference type="ARBA" id="ARBA00011079"/>
    </source>
</evidence>
<dbReference type="Proteomes" id="UP001391051">
    <property type="component" value="Unassembled WGS sequence"/>
</dbReference>
<reference evidence="7 8" key="1">
    <citation type="submission" date="2023-01" db="EMBL/GenBank/DDBJ databases">
        <title>Analysis of 21 Apiospora genomes using comparative genomics revels a genus with tremendous synthesis potential of carbohydrate active enzymes and secondary metabolites.</title>
        <authorList>
            <person name="Sorensen T."/>
        </authorList>
    </citation>
    <scope>NUCLEOTIDE SEQUENCE [LARGE SCALE GENOMIC DNA]</scope>
    <source>
        <strain evidence="7 8">CBS 24483</strain>
    </source>
</reference>
<dbReference type="InterPro" id="IPR008758">
    <property type="entry name" value="Peptidase_S28"/>
</dbReference>
<dbReference type="EMBL" id="JAQQWE010000006">
    <property type="protein sequence ID" value="KAK7949027.1"/>
    <property type="molecule type" value="Genomic_DNA"/>
</dbReference>
<name>A0ABR1Q918_9PEZI</name>
<dbReference type="GeneID" id="92079197"/>
<accession>A0ABR1Q918</accession>
<sequence length="335" mass="37113">MSAVQRLALVGLLASAASAAFQGPFHFTQLTTHAKHGALPPGLNTTFEQRYWVDLACTYAHGPVLFVDAADKSGEAAVGAVEHGIVEHLADAVSATVVVLEQRYYGESYVAPNLTVANLQLLSTEEALADIAYFASNFPYEAHPGLTAFIRPDKMPWIAYGSWIAGSKAAFLRTLYPNTIWGAIASSAPLLAVENVWQYLEAIRLRADPLCVQVITTVVGEVDDEIALAGLDEDGEITMTSKLEYYRDLFNLTREKTVRDFMNQAATPLGLWQRRSWNPAQEDHAAWDYFCSNLTRGIVLEDPDTNIQGPREFSSSKELQFRTQSMSNYARYIRH</sequence>
<evidence type="ECO:0000256" key="2">
    <source>
        <dbReference type="ARBA" id="ARBA00022670"/>
    </source>
</evidence>
<dbReference type="RefSeq" id="XP_066698533.1">
    <property type="nucleotide sequence ID" value="XM_066846135.1"/>
</dbReference>
<dbReference type="Pfam" id="PF05577">
    <property type="entry name" value="Peptidase_S28"/>
    <property type="match status" value="1"/>
</dbReference>
<dbReference type="PANTHER" id="PTHR11010">
    <property type="entry name" value="PROTEASE S28 PRO-X CARBOXYPEPTIDASE-RELATED"/>
    <property type="match status" value="1"/>
</dbReference>
<keyword evidence="7" id="KW-0121">Carboxypeptidase</keyword>
<evidence type="ECO:0000256" key="6">
    <source>
        <dbReference type="SAM" id="SignalP"/>
    </source>
</evidence>
<keyword evidence="8" id="KW-1185">Reference proteome</keyword>
<keyword evidence="4" id="KW-0378">Hydrolase</keyword>
<organism evidence="7 8">
    <name type="scientific">Apiospora aurea</name>
    <dbReference type="NCBI Taxonomy" id="335848"/>
    <lineage>
        <taxon>Eukaryota</taxon>
        <taxon>Fungi</taxon>
        <taxon>Dikarya</taxon>
        <taxon>Ascomycota</taxon>
        <taxon>Pezizomycotina</taxon>
        <taxon>Sordariomycetes</taxon>
        <taxon>Xylariomycetidae</taxon>
        <taxon>Amphisphaeriales</taxon>
        <taxon>Apiosporaceae</taxon>
        <taxon>Apiospora</taxon>
    </lineage>
</organism>
<keyword evidence="5" id="KW-0325">Glycoprotein</keyword>
<comment type="similarity">
    <text evidence="1">Belongs to the peptidase S28 family.</text>
</comment>
<evidence type="ECO:0000256" key="3">
    <source>
        <dbReference type="ARBA" id="ARBA00022729"/>
    </source>
</evidence>
<keyword evidence="2" id="KW-0645">Protease</keyword>